<gene>
    <name evidence="1" type="ORF">HN018_06875</name>
</gene>
<dbReference type="Proteomes" id="UP000500767">
    <property type="component" value="Chromosome"/>
</dbReference>
<evidence type="ECO:0000313" key="1">
    <source>
        <dbReference type="EMBL" id="QKE89799.1"/>
    </source>
</evidence>
<keyword evidence="2" id="KW-1185">Reference proteome</keyword>
<organism evidence="1 2">
    <name type="scientific">Lichenicola cladoniae</name>
    <dbReference type="NCBI Taxonomy" id="1484109"/>
    <lineage>
        <taxon>Bacteria</taxon>
        <taxon>Pseudomonadati</taxon>
        <taxon>Pseudomonadota</taxon>
        <taxon>Alphaproteobacteria</taxon>
        <taxon>Acetobacterales</taxon>
        <taxon>Acetobacteraceae</taxon>
        <taxon>Lichenicola</taxon>
    </lineage>
</organism>
<accession>A0A6M8HN06</accession>
<proteinExistence type="predicted"/>
<reference evidence="1 2" key="1">
    <citation type="journal article" date="2014" name="World J. Microbiol. Biotechnol.">
        <title>Biodiversity and physiological characteristics of Antarctic and Arctic lichens-associated bacteria.</title>
        <authorList>
            <person name="Lee Y.M."/>
            <person name="Kim E.H."/>
            <person name="Lee H.K."/>
            <person name="Hong S.G."/>
        </authorList>
    </citation>
    <scope>NUCLEOTIDE SEQUENCE [LARGE SCALE GENOMIC DNA]</scope>
    <source>
        <strain evidence="1 2">PAMC 26569</strain>
    </source>
</reference>
<dbReference type="KEGG" id="lck:HN018_06875"/>
<protein>
    <submittedName>
        <fullName evidence="1">Uncharacterized protein</fullName>
    </submittedName>
</protein>
<dbReference type="AlphaFoldDB" id="A0A6M8HN06"/>
<dbReference type="RefSeq" id="WP_171834786.1">
    <property type="nucleotide sequence ID" value="NZ_CP053708.1"/>
</dbReference>
<sequence>MAGFRIKVESATLLYNKKALRQVMRVAGSEVAATARKLIRSSAGGGRTYRGPGGSAAKYRGGYRKGAFQASAPGNAPSNITGTLAKSIRVRPFKSGEGVAIRDSVFYALFLEAGAKGGGRVSRGGIRVKGGGGVGKARVMQARPFLSAALDARKSSLGPRIAASLSQDIKLVRMKA</sequence>
<evidence type="ECO:0000313" key="2">
    <source>
        <dbReference type="Proteomes" id="UP000500767"/>
    </source>
</evidence>
<dbReference type="EMBL" id="CP053708">
    <property type="protein sequence ID" value="QKE89799.1"/>
    <property type="molecule type" value="Genomic_DNA"/>
</dbReference>
<name>A0A6M8HN06_9PROT</name>